<dbReference type="AlphaFoldDB" id="A0A9W7BCA7"/>
<comment type="similarity">
    <text evidence="2">Belongs to the major facilitator superfamily. Folate-biopterin transporter (TC 2.A.71) family.</text>
</comment>
<keyword evidence="5 7" id="KW-1133">Transmembrane helix</keyword>
<dbReference type="Proteomes" id="UP001162640">
    <property type="component" value="Unassembled WGS sequence"/>
</dbReference>
<keyword evidence="4 7" id="KW-0812">Transmembrane</keyword>
<feature type="transmembrane region" description="Helical" evidence="7">
    <location>
        <begin position="107"/>
        <end position="126"/>
    </location>
</feature>
<sequence>DLGATEAQQITISGLRGLPASFKLVFGFISDGYLLFGYRRKSYMALGWGLCGGSMLFLYLTIKAKGDPNITFLSCMYFLFGLGFWPPLRQPQLEPEGTRGSLQSTCYAMRFFALMVFSPISTWLYSSYGPTSIIFLMGILPLVVMLPLVLRFREEFHPVVMTPKQQCNEIWKTVCSRAVWQPMGFVYLYNVLQVGNAAWKQYLVTVLEFTSVELNSLLIASYVLLYVGVMSYKYYFIKWSWRKVYIFTTTINGFLSGLQILLIFGVTFGLGNFWFALGDDAMAEFIAGIQFLPTTIMMVHLCPVGSEGASYAMFTTVHNAALNLSQVVSTLLLGIWPVGKAVLEAQRMSGFVKLTLLTTALQISGLLFVKLLPGTREE</sequence>
<evidence type="ECO:0000256" key="4">
    <source>
        <dbReference type="ARBA" id="ARBA00022692"/>
    </source>
</evidence>
<evidence type="ECO:0000256" key="3">
    <source>
        <dbReference type="ARBA" id="ARBA00022448"/>
    </source>
</evidence>
<evidence type="ECO:0000256" key="7">
    <source>
        <dbReference type="SAM" id="Phobius"/>
    </source>
</evidence>
<dbReference type="Pfam" id="PF03092">
    <property type="entry name" value="BT1"/>
    <property type="match status" value="2"/>
</dbReference>
<evidence type="ECO:0000313" key="9">
    <source>
        <dbReference type="Proteomes" id="UP001162640"/>
    </source>
</evidence>
<proteinExistence type="inferred from homology"/>
<protein>
    <submittedName>
        <fullName evidence="8">Uncharacterized protein</fullName>
    </submittedName>
</protein>
<feature type="transmembrane region" description="Helical" evidence="7">
    <location>
        <begin position="351"/>
        <end position="372"/>
    </location>
</feature>
<dbReference type="PANTHER" id="PTHR31585">
    <property type="entry name" value="FOLATE-BIOPTERIN TRANSPORTER 1, CHLOROPLASTIC"/>
    <property type="match status" value="1"/>
</dbReference>
<dbReference type="EMBL" id="BLQM01000357">
    <property type="protein sequence ID" value="GMH85320.1"/>
    <property type="molecule type" value="Genomic_DNA"/>
</dbReference>
<evidence type="ECO:0000256" key="2">
    <source>
        <dbReference type="ARBA" id="ARBA00007015"/>
    </source>
</evidence>
<evidence type="ECO:0000256" key="5">
    <source>
        <dbReference type="ARBA" id="ARBA00022989"/>
    </source>
</evidence>
<feature type="transmembrane region" description="Helical" evidence="7">
    <location>
        <begin position="43"/>
        <end position="62"/>
    </location>
</feature>
<dbReference type="Gene3D" id="1.20.1250.20">
    <property type="entry name" value="MFS general substrate transporter like domains"/>
    <property type="match status" value="1"/>
</dbReference>
<gene>
    <name evidence="8" type="ORF">TL16_g10193</name>
</gene>
<feature type="transmembrane region" description="Helical" evidence="7">
    <location>
        <begin position="170"/>
        <end position="192"/>
    </location>
</feature>
<name>A0A9W7BCA7_9STRA</name>
<keyword evidence="3" id="KW-0813">Transport</keyword>
<feature type="non-terminal residue" evidence="8">
    <location>
        <position position="378"/>
    </location>
</feature>
<evidence type="ECO:0000313" key="8">
    <source>
        <dbReference type="EMBL" id="GMH85320.1"/>
    </source>
</evidence>
<keyword evidence="6 7" id="KW-0472">Membrane</keyword>
<feature type="transmembrane region" description="Helical" evidence="7">
    <location>
        <begin position="20"/>
        <end position="36"/>
    </location>
</feature>
<feature type="transmembrane region" description="Helical" evidence="7">
    <location>
        <begin position="68"/>
        <end position="86"/>
    </location>
</feature>
<feature type="transmembrane region" description="Helical" evidence="7">
    <location>
        <begin position="281"/>
        <end position="299"/>
    </location>
</feature>
<comment type="caution">
    <text evidence="8">The sequence shown here is derived from an EMBL/GenBank/DDBJ whole genome shotgun (WGS) entry which is preliminary data.</text>
</comment>
<feature type="non-terminal residue" evidence="8">
    <location>
        <position position="1"/>
    </location>
</feature>
<feature type="transmembrane region" description="Helical" evidence="7">
    <location>
        <begin position="244"/>
        <end position="275"/>
    </location>
</feature>
<comment type="subcellular location">
    <subcellularLocation>
        <location evidence="1">Membrane</location>
        <topology evidence="1">Multi-pass membrane protein</topology>
    </subcellularLocation>
</comment>
<dbReference type="PANTHER" id="PTHR31585:SF5">
    <property type="entry name" value="RNA-BINDING S4 DOMAIN-CONTAINING PROTEIN"/>
    <property type="match status" value="1"/>
</dbReference>
<feature type="transmembrane region" description="Helical" evidence="7">
    <location>
        <begin position="212"/>
        <end position="232"/>
    </location>
</feature>
<evidence type="ECO:0000256" key="6">
    <source>
        <dbReference type="ARBA" id="ARBA00023136"/>
    </source>
</evidence>
<dbReference type="GO" id="GO:0016020">
    <property type="term" value="C:membrane"/>
    <property type="evidence" value="ECO:0007669"/>
    <property type="project" value="UniProtKB-SubCell"/>
</dbReference>
<feature type="transmembrane region" description="Helical" evidence="7">
    <location>
        <begin position="320"/>
        <end position="339"/>
    </location>
</feature>
<feature type="transmembrane region" description="Helical" evidence="7">
    <location>
        <begin position="132"/>
        <end position="150"/>
    </location>
</feature>
<evidence type="ECO:0000256" key="1">
    <source>
        <dbReference type="ARBA" id="ARBA00004141"/>
    </source>
</evidence>
<accession>A0A9W7BCA7</accession>
<reference evidence="9" key="1">
    <citation type="journal article" date="2023" name="Commun. Biol.">
        <title>Genome analysis of Parmales, the sister group of diatoms, reveals the evolutionary specialization of diatoms from phago-mixotrophs to photoautotrophs.</title>
        <authorList>
            <person name="Ban H."/>
            <person name="Sato S."/>
            <person name="Yoshikawa S."/>
            <person name="Yamada K."/>
            <person name="Nakamura Y."/>
            <person name="Ichinomiya M."/>
            <person name="Sato N."/>
            <person name="Blanc-Mathieu R."/>
            <person name="Endo H."/>
            <person name="Kuwata A."/>
            <person name="Ogata H."/>
        </authorList>
    </citation>
    <scope>NUCLEOTIDE SEQUENCE [LARGE SCALE GENOMIC DNA]</scope>
</reference>
<organism evidence="8 9">
    <name type="scientific">Triparma laevis f. inornata</name>
    <dbReference type="NCBI Taxonomy" id="1714386"/>
    <lineage>
        <taxon>Eukaryota</taxon>
        <taxon>Sar</taxon>
        <taxon>Stramenopiles</taxon>
        <taxon>Ochrophyta</taxon>
        <taxon>Bolidophyceae</taxon>
        <taxon>Parmales</taxon>
        <taxon>Triparmaceae</taxon>
        <taxon>Triparma</taxon>
    </lineage>
</organism>
<dbReference type="InterPro" id="IPR036259">
    <property type="entry name" value="MFS_trans_sf"/>
</dbReference>
<dbReference type="SUPFAM" id="SSF103473">
    <property type="entry name" value="MFS general substrate transporter"/>
    <property type="match status" value="1"/>
</dbReference>
<dbReference type="InterPro" id="IPR039309">
    <property type="entry name" value="BT1"/>
</dbReference>